<dbReference type="Proteomes" id="UP000199598">
    <property type="component" value="Unassembled WGS sequence"/>
</dbReference>
<sequence length="121" mass="14061">MAIYRSVFRNVTEEKQQWMFLNKANRYTSLLPAKAEFETGPFDFRRNVSINLLVNGGLFGTSLRYNSLRDSWSMWPLTSDFSLQIDKRTVTVECALTSPYKADANVESLARFFEEMSRPSR</sequence>
<name>A0A1I4A9X5_9HYPH</name>
<evidence type="ECO:0000313" key="1">
    <source>
        <dbReference type="EMBL" id="SFK53114.1"/>
    </source>
</evidence>
<keyword evidence="2" id="KW-1185">Reference proteome</keyword>
<comment type="caution">
    <text evidence="1">The sequence shown here is derived from an EMBL/GenBank/DDBJ whole genome shotgun (WGS) entry which is preliminary data.</text>
</comment>
<proteinExistence type="predicted"/>
<reference evidence="1 2" key="1">
    <citation type="submission" date="2016-10" db="EMBL/GenBank/DDBJ databases">
        <authorList>
            <person name="Varghese N."/>
            <person name="Submissions S."/>
        </authorList>
    </citation>
    <scope>NUCLEOTIDE SEQUENCE [LARGE SCALE GENOMIC DNA]</scope>
    <source>
        <strain evidence="1 2">DSM 16392</strain>
    </source>
</reference>
<gene>
    <name evidence="1" type="ORF">SAMN04488518_10670</name>
</gene>
<evidence type="ECO:0000313" key="2">
    <source>
        <dbReference type="Proteomes" id="UP000199598"/>
    </source>
</evidence>
<dbReference type="RefSeq" id="WP_063312943.1">
    <property type="nucleotide sequence ID" value="NZ_FOSK01000006.1"/>
</dbReference>
<accession>A0A1I4A9X5</accession>
<protein>
    <submittedName>
        <fullName evidence="1">Uncharacterized protein</fullName>
    </submittedName>
</protein>
<dbReference type="EMBL" id="FOSK01000006">
    <property type="protein sequence ID" value="SFK53114.1"/>
    <property type="molecule type" value="Genomic_DNA"/>
</dbReference>
<organism evidence="1 2">
    <name type="scientific">Pseudovibrio ascidiaceicola</name>
    <dbReference type="NCBI Taxonomy" id="285279"/>
    <lineage>
        <taxon>Bacteria</taxon>
        <taxon>Pseudomonadati</taxon>
        <taxon>Pseudomonadota</taxon>
        <taxon>Alphaproteobacteria</taxon>
        <taxon>Hyphomicrobiales</taxon>
        <taxon>Stappiaceae</taxon>
        <taxon>Pseudovibrio</taxon>
    </lineage>
</organism>